<dbReference type="InterPro" id="IPR002110">
    <property type="entry name" value="Ankyrin_rpt"/>
</dbReference>
<dbReference type="SUPFAM" id="SSF48403">
    <property type="entry name" value="Ankyrin repeat"/>
    <property type="match status" value="1"/>
</dbReference>
<evidence type="ECO:0000313" key="1">
    <source>
        <dbReference type="EMBL" id="PWA60726.1"/>
    </source>
</evidence>
<accession>A0A2U1MHN5</accession>
<dbReference type="InterPro" id="IPR036770">
    <property type="entry name" value="Ankyrin_rpt-contain_sf"/>
</dbReference>
<comment type="caution">
    <text evidence="1">The sequence shown here is derived from an EMBL/GenBank/DDBJ whole genome shotgun (WGS) entry which is preliminary data.</text>
</comment>
<dbReference type="Proteomes" id="UP000245207">
    <property type="component" value="Unassembled WGS sequence"/>
</dbReference>
<dbReference type="Gene3D" id="1.25.40.20">
    <property type="entry name" value="Ankyrin repeat-containing domain"/>
    <property type="match status" value="1"/>
</dbReference>
<keyword evidence="2" id="KW-1185">Reference proteome</keyword>
<dbReference type="AlphaFoldDB" id="A0A2U1MHN5"/>
<evidence type="ECO:0000313" key="2">
    <source>
        <dbReference type="Proteomes" id="UP000245207"/>
    </source>
</evidence>
<proteinExistence type="predicted"/>
<name>A0A2U1MHN5_ARTAN</name>
<reference evidence="1 2" key="1">
    <citation type="journal article" date="2018" name="Mol. Plant">
        <title>The genome of Artemisia annua provides insight into the evolution of Asteraceae family and artemisinin biosynthesis.</title>
        <authorList>
            <person name="Shen Q."/>
            <person name="Zhang L."/>
            <person name="Liao Z."/>
            <person name="Wang S."/>
            <person name="Yan T."/>
            <person name="Shi P."/>
            <person name="Liu M."/>
            <person name="Fu X."/>
            <person name="Pan Q."/>
            <person name="Wang Y."/>
            <person name="Lv Z."/>
            <person name="Lu X."/>
            <person name="Zhang F."/>
            <person name="Jiang W."/>
            <person name="Ma Y."/>
            <person name="Chen M."/>
            <person name="Hao X."/>
            <person name="Li L."/>
            <person name="Tang Y."/>
            <person name="Lv G."/>
            <person name="Zhou Y."/>
            <person name="Sun X."/>
            <person name="Brodelius P.E."/>
            <person name="Rose J.K.C."/>
            <person name="Tang K."/>
        </authorList>
    </citation>
    <scope>NUCLEOTIDE SEQUENCE [LARGE SCALE GENOMIC DNA]</scope>
    <source>
        <strain evidence="2">cv. Huhao1</strain>
        <tissue evidence="1">Leaf</tissue>
    </source>
</reference>
<protein>
    <submittedName>
        <fullName evidence="1">Actin family, Ankyrin repeat-containing domain protein</fullName>
    </submittedName>
</protein>
<gene>
    <name evidence="1" type="ORF">CTI12_AA373730</name>
</gene>
<dbReference type="PANTHER" id="PTHR47303:SF1">
    <property type="entry name" value="NF-KAPPA-B INHIBITOR BETA"/>
    <property type="match status" value="1"/>
</dbReference>
<sequence>MSSKDDVANKLKIQIAALNDKWDDLVHRIKDTDGAAAAEKLFCKSSSGNNPLHQAAKIGNTKDAMILVKENKNMTREVDVNHHTPLILAARHRNKSTLQYLLKVTPAETISVVEGISSLYARMPGGDLITLTIQEGFLGT</sequence>
<dbReference type="SMART" id="SM00248">
    <property type="entry name" value="ANK"/>
    <property type="match status" value="2"/>
</dbReference>
<dbReference type="OrthoDB" id="1930691at2759"/>
<dbReference type="EMBL" id="PKPP01005283">
    <property type="protein sequence ID" value="PWA60726.1"/>
    <property type="molecule type" value="Genomic_DNA"/>
</dbReference>
<dbReference type="Pfam" id="PF12796">
    <property type="entry name" value="Ank_2"/>
    <property type="match status" value="1"/>
</dbReference>
<organism evidence="1 2">
    <name type="scientific">Artemisia annua</name>
    <name type="common">Sweet wormwood</name>
    <dbReference type="NCBI Taxonomy" id="35608"/>
    <lineage>
        <taxon>Eukaryota</taxon>
        <taxon>Viridiplantae</taxon>
        <taxon>Streptophyta</taxon>
        <taxon>Embryophyta</taxon>
        <taxon>Tracheophyta</taxon>
        <taxon>Spermatophyta</taxon>
        <taxon>Magnoliopsida</taxon>
        <taxon>eudicotyledons</taxon>
        <taxon>Gunneridae</taxon>
        <taxon>Pentapetalae</taxon>
        <taxon>asterids</taxon>
        <taxon>campanulids</taxon>
        <taxon>Asterales</taxon>
        <taxon>Asteraceae</taxon>
        <taxon>Asteroideae</taxon>
        <taxon>Anthemideae</taxon>
        <taxon>Artemisiinae</taxon>
        <taxon>Artemisia</taxon>
    </lineage>
</organism>
<dbReference type="PANTHER" id="PTHR47303">
    <property type="match status" value="1"/>
</dbReference>